<evidence type="ECO:0000259" key="2">
    <source>
        <dbReference type="Pfam" id="PF23636"/>
    </source>
</evidence>
<keyword evidence="1" id="KW-1133">Transmembrane helix</keyword>
<evidence type="ECO:0000313" key="4">
    <source>
        <dbReference type="Proteomes" id="UP001611580"/>
    </source>
</evidence>
<dbReference type="InterPro" id="IPR055568">
    <property type="entry name" value="DUF7144"/>
</dbReference>
<dbReference type="EMBL" id="JBIRYI010000006">
    <property type="protein sequence ID" value="MFI2487666.1"/>
    <property type="molecule type" value="Genomic_DNA"/>
</dbReference>
<name>A0ABW7XJH8_9MICO</name>
<feature type="transmembrane region" description="Helical" evidence="1">
    <location>
        <begin position="30"/>
        <end position="54"/>
    </location>
</feature>
<comment type="caution">
    <text evidence="3">The sequence shown here is derived from an EMBL/GenBank/DDBJ whole genome shotgun (WGS) entry which is preliminary data.</text>
</comment>
<organism evidence="3 4">
    <name type="scientific">Promicromonospora kroppenstedtii</name>
    <dbReference type="NCBI Taxonomy" id="440482"/>
    <lineage>
        <taxon>Bacteria</taxon>
        <taxon>Bacillati</taxon>
        <taxon>Actinomycetota</taxon>
        <taxon>Actinomycetes</taxon>
        <taxon>Micrococcales</taxon>
        <taxon>Promicromonosporaceae</taxon>
        <taxon>Promicromonospora</taxon>
    </lineage>
</organism>
<keyword evidence="4" id="KW-1185">Reference proteome</keyword>
<proteinExistence type="predicted"/>
<dbReference type="RefSeq" id="WP_397404557.1">
    <property type="nucleotide sequence ID" value="NZ_JBIRYI010000006.1"/>
</dbReference>
<feature type="transmembrane region" description="Helical" evidence="1">
    <location>
        <begin position="74"/>
        <end position="93"/>
    </location>
</feature>
<evidence type="ECO:0000256" key="1">
    <source>
        <dbReference type="SAM" id="Phobius"/>
    </source>
</evidence>
<keyword evidence="1" id="KW-0812">Transmembrane</keyword>
<reference evidence="3 4" key="1">
    <citation type="submission" date="2024-10" db="EMBL/GenBank/DDBJ databases">
        <title>The Natural Products Discovery Center: Release of the First 8490 Sequenced Strains for Exploring Actinobacteria Biosynthetic Diversity.</title>
        <authorList>
            <person name="Kalkreuter E."/>
            <person name="Kautsar S.A."/>
            <person name="Yang D."/>
            <person name="Bader C.D."/>
            <person name="Teijaro C.N."/>
            <person name="Fluegel L."/>
            <person name="Davis C.M."/>
            <person name="Simpson J.R."/>
            <person name="Lauterbach L."/>
            <person name="Steele A.D."/>
            <person name="Gui C."/>
            <person name="Meng S."/>
            <person name="Li G."/>
            <person name="Viehrig K."/>
            <person name="Ye F."/>
            <person name="Su P."/>
            <person name="Kiefer A.F."/>
            <person name="Nichols A."/>
            <person name="Cepeda A.J."/>
            <person name="Yan W."/>
            <person name="Fan B."/>
            <person name="Jiang Y."/>
            <person name="Adhikari A."/>
            <person name="Zheng C.-J."/>
            <person name="Schuster L."/>
            <person name="Cowan T.M."/>
            <person name="Smanski M.J."/>
            <person name="Chevrette M.G."/>
            <person name="De Carvalho L.P.S."/>
            <person name="Shen B."/>
        </authorList>
    </citation>
    <scope>NUCLEOTIDE SEQUENCE [LARGE SCALE GENOMIC DNA]</scope>
    <source>
        <strain evidence="3 4">NPDC019481</strain>
    </source>
</reference>
<dbReference type="Pfam" id="PF23636">
    <property type="entry name" value="DUF7144"/>
    <property type="match status" value="1"/>
</dbReference>
<accession>A0ABW7XJH8</accession>
<feature type="domain" description="DUF7144" evidence="2">
    <location>
        <begin position="33"/>
        <end position="141"/>
    </location>
</feature>
<sequence>MTSAQSSGPDPYPGMTPVAYYGPPPEAPSAAGFGGAMLIVVSLFQVLQGISAVAQDTVYVTGVDYVYAFDVTTWGWIHIVLGVLALAAGIGVLARQTWAFVTGIVLAGLACLANFAFIPYYPIWSLIIIGFYLLVIWALSTRFSRRAEA</sequence>
<evidence type="ECO:0000313" key="3">
    <source>
        <dbReference type="EMBL" id="MFI2487666.1"/>
    </source>
</evidence>
<protein>
    <recommendedName>
        <fullName evidence="2">DUF7144 domain-containing protein</fullName>
    </recommendedName>
</protein>
<gene>
    <name evidence="3" type="ORF">ACH47X_12185</name>
</gene>
<dbReference type="Proteomes" id="UP001611580">
    <property type="component" value="Unassembled WGS sequence"/>
</dbReference>
<keyword evidence="1" id="KW-0472">Membrane</keyword>
<feature type="transmembrane region" description="Helical" evidence="1">
    <location>
        <begin position="98"/>
        <end position="117"/>
    </location>
</feature>
<feature type="transmembrane region" description="Helical" evidence="1">
    <location>
        <begin position="123"/>
        <end position="140"/>
    </location>
</feature>